<gene>
    <name evidence="1" type="ORF">BCB44BAC_02222</name>
</gene>
<proteinExistence type="predicted"/>
<accession>A0AAX2CHL2</accession>
<evidence type="ECO:0000313" key="1">
    <source>
        <dbReference type="EMBL" id="SCL93585.1"/>
    </source>
</evidence>
<protein>
    <submittedName>
        <fullName evidence="1">Uncharacterized protein</fullName>
    </submittedName>
</protein>
<evidence type="ECO:0000313" key="2">
    <source>
        <dbReference type="Proteomes" id="UP000242164"/>
    </source>
</evidence>
<sequence>MIVNNTIPTFLNLDKTEGITVDDLK</sequence>
<dbReference type="AlphaFoldDB" id="A0AAX2CHL2"/>
<reference evidence="1 2" key="1">
    <citation type="submission" date="2016-08" db="EMBL/GenBank/DDBJ databases">
        <authorList>
            <person name="Loux V."/>
            <person name="Rue O."/>
        </authorList>
    </citation>
    <scope>NUCLEOTIDE SEQUENCE [LARGE SCALE GENOMIC DNA]</scope>
    <source>
        <strain evidence="1 2">AFSSA_08CEB44bac</strain>
    </source>
</reference>
<name>A0AAX2CHL2_9BACI</name>
<organism evidence="1 2">
    <name type="scientific">Bacillus cytotoxicus</name>
    <dbReference type="NCBI Taxonomy" id="580165"/>
    <lineage>
        <taxon>Bacteria</taxon>
        <taxon>Bacillati</taxon>
        <taxon>Bacillota</taxon>
        <taxon>Bacilli</taxon>
        <taxon>Bacillales</taxon>
        <taxon>Bacillaceae</taxon>
        <taxon>Bacillus</taxon>
        <taxon>Bacillus cereus group</taxon>
    </lineage>
</organism>
<dbReference type="EMBL" id="FMIK01000025">
    <property type="protein sequence ID" value="SCL93585.1"/>
    <property type="molecule type" value="Genomic_DNA"/>
</dbReference>
<comment type="caution">
    <text evidence="1">The sequence shown here is derived from an EMBL/GenBank/DDBJ whole genome shotgun (WGS) entry which is preliminary data.</text>
</comment>
<dbReference type="Proteomes" id="UP000242164">
    <property type="component" value="Unassembled WGS sequence"/>
</dbReference>